<gene>
    <name evidence="7" type="ORF">BC643_1796</name>
</gene>
<proteinExistence type="predicted"/>
<feature type="transmembrane region" description="Helical" evidence="6">
    <location>
        <begin position="77"/>
        <end position="99"/>
    </location>
</feature>
<evidence type="ECO:0000256" key="4">
    <source>
        <dbReference type="ARBA" id="ARBA00022989"/>
    </source>
</evidence>
<dbReference type="GO" id="GO:0005886">
    <property type="term" value="C:plasma membrane"/>
    <property type="evidence" value="ECO:0007669"/>
    <property type="project" value="UniProtKB-SubCell"/>
</dbReference>
<feature type="transmembrane region" description="Helical" evidence="6">
    <location>
        <begin position="293"/>
        <end position="312"/>
    </location>
</feature>
<keyword evidence="5 6" id="KW-0472">Membrane</keyword>
<organism evidence="7 8">
    <name type="scientific">Mangrovibacterium diazotrophicum</name>
    <dbReference type="NCBI Taxonomy" id="1261403"/>
    <lineage>
        <taxon>Bacteria</taxon>
        <taxon>Pseudomonadati</taxon>
        <taxon>Bacteroidota</taxon>
        <taxon>Bacteroidia</taxon>
        <taxon>Marinilabiliales</taxon>
        <taxon>Prolixibacteraceae</taxon>
        <taxon>Mangrovibacterium</taxon>
    </lineage>
</organism>
<dbReference type="PANTHER" id="PTHR30250">
    <property type="entry name" value="PST FAMILY PREDICTED COLANIC ACID TRANSPORTER"/>
    <property type="match status" value="1"/>
</dbReference>
<feature type="transmembrane region" description="Helical" evidence="6">
    <location>
        <begin position="45"/>
        <end position="65"/>
    </location>
</feature>
<evidence type="ECO:0000256" key="5">
    <source>
        <dbReference type="ARBA" id="ARBA00023136"/>
    </source>
</evidence>
<evidence type="ECO:0000256" key="2">
    <source>
        <dbReference type="ARBA" id="ARBA00022475"/>
    </source>
</evidence>
<evidence type="ECO:0000313" key="7">
    <source>
        <dbReference type="EMBL" id="RKD91442.1"/>
    </source>
</evidence>
<feature type="transmembrane region" description="Helical" evidence="6">
    <location>
        <begin position="145"/>
        <end position="171"/>
    </location>
</feature>
<evidence type="ECO:0000256" key="1">
    <source>
        <dbReference type="ARBA" id="ARBA00004651"/>
    </source>
</evidence>
<protein>
    <submittedName>
        <fullName evidence="7">O-antigen/teichoic acid export membrane protein</fullName>
    </submittedName>
</protein>
<feature type="transmembrane region" description="Helical" evidence="6">
    <location>
        <begin position="414"/>
        <end position="432"/>
    </location>
</feature>
<feature type="transmembrane region" description="Helical" evidence="6">
    <location>
        <begin position="375"/>
        <end position="393"/>
    </location>
</feature>
<dbReference type="RefSeq" id="WP_120272743.1">
    <property type="nucleotide sequence ID" value="NZ_RAPN01000001.1"/>
</dbReference>
<feature type="transmembrane region" description="Helical" evidence="6">
    <location>
        <begin position="177"/>
        <end position="196"/>
    </location>
</feature>
<keyword evidence="4 6" id="KW-1133">Transmembrane helix</keyword>
<feature type="transmembrane region" description="Helical" evidence="6">
    <location>
        <begin position="119"/>
        <end position="138"/>
    </location>
</feature>
<feature type="transmembrane region" description="Helical" evidence="6">
    <location>
        <begin position="350"/>
        <end position="369"/>
    </location>
</feature>
<dbReference type="OrthoDB" id="1123219at2"/>
<dbReference type="Proteomes" id="UP000283387">
    <property type="component" value="Unassembled WGS sequence"/>
</dbReference>
<dbReference type="Pfam" id="PF13440">
    <property type="entry name" value="Polysacc_synt_3"/>
    <property type="match status" value="1"/>
</dbReference>
<dbReference type="AlphaFoldDB" id="A0A419W7V9"/>
<evidence type="ECO:0000256" key="3">
    <source>
        <dbReference type="ARBA" id="ARBA00022692"/>
    </source>
</evidence>
<reference evidence="7 8" key="1">
    <citation type="submission" date="2018-09" db="EMBL/GenBank/DDBJ databases">
        <title>Genomic Encyclopedia of Archaeal and Bacterial Type Strains, Phase II (KMG-II): from individual species to whole genera.</title>
        <authorList>
            <person name="Goeker M."/>
        </authorList>
    </citation>
    <scope>NUCLEOTIDE SEQUENCE [LARGE SCALE GENOMIC DNA]</scope>
    <source>
        <strain evidence="7 8">DSM 27148</strain>
    </source>
</reference>
<dbReference type="PANTHER" id="PTHR30250:SF11">
    <property type="entry name" value="O-ANTIGEN TRANSPORTER-RELATED"/>
    <property type="match status" value="1"/>
</dbReference>
<accession>A0A419W7V9</accession>
<name>A0A419W7V9_9BACT</name>
<comment type="caution">
    <text evidence="7">The sequence shown here is derived from an EMBL/GenBank/DDBJ whole genome shotgun (WGS) entry which is preliminary data.</text>
</comment>
<keyword evidence="2" id="KW-1003">Cell membrane</keyword>
<comment type="subcellular location">
    <subcellularLocation>
        <location evidence="1">Cell membrane</location>
        <topology evidence="1">Multi-pass membrane protein</topology>
    </subcellularLocation>
</comment>
<keyword evidence="8" id="KW-1185">Reference proteome</keyword>
<sequence length="433" mass="48947">MKLKLTTVYSLQAFQLMRYATMILIGVFMAKSSLGMEAIGAYEQFMFLAGSVSFFWLTGLIRGLLPLYRETDSDDVRFFNAFLLISVLTLLSSLVIFFLAEMWFPQQAVGDGFSVRWMLAIYLFCTVPAGLTEYYFLLKKKSARIVVYGAVSYVLMLGLVLTPAVLGWGIGSCLKGLVVWAIFRYLVLWFILLRYVRLKFSAAYQREHIGVSVPLILSALVSGSAQYVDGFIVRSQYDESVFAIFRFGAREFPIVLLLANAFSNAMLPTFASTDSLETVLEKIKKESTRLSHYLFPLSGLLLVTSHMLFPLLFNQNFAESASVFNIYLLLITSRMLFPQTILIGLKRTSLIAWASIGELLVNVTLSVWFVQFAGIQGVAFATVLAYLFEKGLLAMLVESRLNIPVTKYQNISRHLIYSLFLLSLFYIVEFVIY</sequence>
<dbReference type="InterPro" id="IPR050833">
    <property type="entry name" value="Poly_Biosynth_Transport"/>
</dbReference>
<dbReference type="EMBL" id="RAPN01000001">
    <property type="protein sequence ID" value="RKD91442.1"/>
    <property type="molecule type" value="Genomic_DNA"/>
</dbReference>
<evidence type="ECO:0000256" key="6">
    <source>
        <dbReference type="SAM" id="Phobius"/>
    </source>
</evidence>
<evidence type="ECO:0000313" key="8">
    <source>
        <dbReference type="Proteomes" id="UP000283387"/>
    </source>
</evidence>
<feature type="transmembrane region" description="Helical" evidence="6">
    <location>
        <begin position="324"/>
        <end position="343"/>
    </location>
</feature>
<keyword evidence="3 6" id="KW-0812">Transmembrane</keyword>